<gene>
    <name evidence="2" type="ORF">M440DRAFT_237929</name>
</gene>
<dbReference type="AlphaFoldDB" id="A0A2T4CD31"/>
<evidence type="ECO:0000256" key="1">
    <source>
        <dbReference type="SAM" id="MobiDB-lite"/>
    </source>
</evidence>
<feature type="region of interest" description="Disordered" evidence="1">
    <location>
        <begin position="26"/>
        <end position="47"/>
    </location>
</feature>
<reference evidence="2 3" key="1">
    <citation type="submission" date="2016-07" db="EMBL/GenBank/DDBJ databases">
        <title>Multiple horizontal gene transfer events from other fungi enriched the ability of initially mycotrophic Trichoderma (Ascomycota) to feed on dead plant biomass.</title>
        <authorList>
            <consortium name="DOE Joint Genome Institute"/>
            <person name="Aerts A."/>
            <person name="Atanasova L."/>
            <person name="Chenthamara K."/>
            <person name="Zhang J."/>
            <person name="Grujic M."/>
            <person name="Henrissat B."/>
            <person name="Kuo A."/>
            <person name="Salamov A."/>
            <person name="Lipzen A."/>
            <person name="Labutti K."/>
            <person name="Barry K."/>
            <person name="Miao Y."/>
            <person name="Rahimi M.J."/>
            <person name="Shen Q."/>
            <person name="Grigoriev I.V."/>
            <person name="Kubicek C.P."/>
            <person name="Druzhinina I.S."/>
        </authorList>
    </citation>
    <scope>NUCLEOTIDE SEQUENCE [LARGE SCALE GENOMIC DNA]</scope>
    <source>
        <strain evidence="2 3">ATCC 18648</strain>
    </source>
</reference>
<evidence type="ECO:0000313" key="3">
    <source>
        <dbReference type="Proteomes" id="UP000240760"/>
    </source>
</evidence>
<organism evidence="2 3">
    <name type="scientific">Trichoderma longibrachiatum ATCC 18648</name>
    <dbReference type="NCBI Taxonomy" id="983965"/>
    <lineage>
        <taxon>Eukaryota</taxon>
        <taxon>Fungi</taxon>
        <taxon>Dikarya</taxon>
        <taxon>Ascomycota</taxon>
        <taxon>Pezizomycotina</taxon>
        <taxon>Sordariomycetes</taxon>
        <taxon>Hypocreomycetidae</taxon>
        <taxon>Hypocreales</taxon>
        <taxon>Hypocreaceae</taxon>
        <taxon>Trichoderma</taxon>
    </lineage>
</organism>
<dbReference type="EMBL" id="KZ679128">
    <property type="protein sequence ID" value="PTB79432.1"/>
    <property type="molecule type" value="Genomic_DNA"/>
</dbReference>
<accession>A0A2T4CD31</accession>
<protein>
    <submittedName>
        <fullName evidence="2">Uncharacterized protein</fullName>
    </submittedName>
</protein>
<proteinExistence type="predicted"/>
<name>A0A2T4CD31_TRILO</name>
<dbReference type="Proteomes" id="UP000240760">
    <property type="component" value="Unassembled WGS sequence"/>
</dbReference>
<keyword evidence="3" id="KW-1185">Reference proteome</keyword>
<sequence length="218" mass="24730">MLVRRRSIHAKRAVCPGPHYSCVLQQQKRGSDVSPPVRPRADPSGGESCQLLAPVSVPADPSRFPPVSVIELVCDFWRESRRKCEAQLMPLFSYKVKDKDFACRRLTRSNAAWELSVSFCVRWHILETRKRGYLLRVKSRFLTPQSRAPAGVILNLVRCVSSLARNHIDTYDTSKGLAALFLPADRMVMRVTLKSQLWSDGWLMTDVDIPDETCICVD</sequence>
<evidence type="ECO:0000313" key="2">
    <source>
        <dbReference type="EMBL" id="PTB79432.1"/>
    </source>
</evidence>